<organism evidence="2 3">
    <name type="scientific">Bacteroides uniformis</name>
    <dbReference type="NCBI Taxonomy" id="820"/>
    <lineage>
        <taxon>Bacteria</taxon>
        <taxon>Pseudomonadati</taxon>
        <taxon>Bacteroidota</taxon>
        <taxon>Bacteroidia</taxon>
        <taxon>Bacteroidales</taxon>
        <taxon>Bacteroidaceae</taxon>
        <taxon>Bacteroides</taxon>
    </lineage>
</organism>
<dbReference type="Gene3D" id="3.40.50.880">
    <property type="match status" value="1"/>
</dbReference>
<accession>A0A174PGQ0</accession>
<dbReference type="AlphaFoldDB" id="A0A174PGQ0"/>
<sequence length="91" mass="10234">MKTRLTLILVLLIYIGAASHTHAQQKKVIKTMMIAGQDGSHYWQGACEAMKQILENSGMFKVDFAFTPDFGGDIATFKPDFHQYDLIVINL</sequence>
<reference evidence="2 3" key="1">
    <citation type="submission" date="2015-09" db="EMBL/GenBank/DDBJ databases">
        <authorList>
            <consortium name="Pathogen Informatics"/>
        </authorList>
    </citation>
    <scope>NUCLEOTIDE SEQUENCE [LARGE SCALE GENOMIC DNA]</scope>
    <source>
        <strain evidence="2 3">2789STDY5608791</strain>
    </source>
</reference>
<dbReference type="InterPro" id="IPR029062">
    <property type="entry name" value="Class_I_gatase-like"/>
</dbReference>
<evidence type="ECO:0008006" key="4">
    <source>
        <dbReference type="Google" id="ProtNLM"/>
    </source>
</evidence>
<protein>
    <recommendedName>
        <fullName evidence="4">ThuA domain-containing protein</fullName>
    </recommendedName>
</protein>
<proteinExistence type="predicted"/>
<keyword evidence="1" id="KW-0732">Signal</keyword>
<feature type="chain" id="PRO_5008029897" description="ThuA domain-containing protein" evidence="1">
    <location>
        <begin position="24"/>
        <end position="91"/>
    </location>
</feature>
<dbReference type="Proteomes" id="UP000095419">
    <property type="component" value="Unassembled WGS sequence"/>
</dbReference>
<evidence type="ECO:0000256" key="1">
    <source>
        <dbReference type="SAM" id="SignalP"/>
    </source>
</evidence>
<evidence type="ECO:0000313" key="3">
    <source>
        <dbReference type="Proteomes" id="UP000095419"/>
    </source>
</evidence>
<dbReference type="EMBL" id="CYZF01000017">
    <property type="protein sequence ID" value="CUP58257.1"/>
    <property type="molecule type" value="Genomic_DNA"/>
</dbReference>
<evidence type="ECO:0000313" key="2">
    <source>
        <dbReference type="EMBL" id="CUP58257.1"/>
    </source>
</evidence>
<name>A0A174PGQ0_BACUN</name>
<feature type="signal peptide" evidence="1">
    <location>
        <begin position="1"/>
        <end position="23"/>
    </location>
</feature>
<gene>
    <name evidence="2" type="ORF">ERS417307_03987</name>
</gene>